<protein>
    <submittedName>
        <fullName evidence="2">Uncharacterized protein</fullName>
    </submittedName>
</protein>
<gene>
    <name evidence="2" type="ORF">KCG34_02755</name>
</gene>
<keyword evidence="1" id="KW-1133">Transmembrane helix</keyword>
<dbReference type="Proteomes" id="UP000676409">
    <property type="component" value="Chromosome"/>
</dbReference>
<feature type="transmembrane region" description="Helical" evidence="1">
    <location>
        <begin position="103"/>
        <end position="123"/>
    </location>
</feature>
<dbReference type="AlphaFoldDB" id="A0A975G1L3"/>
<evidence type="ECO:0000313" key="2">
    <source>
        <dbReference type="EMBL" id="QUD88827.1"/>
    </source>
</evidence>
<feature type="transmembrane region" description="Helical" evidence="1">
    <location>
        <begin position="43"/>
        <end position="66"/>
    </location>
</feature>
<keyword evidence="1" id="KW-0472">Membrane</keyword>
<dbReference type="EMBL" id="CP073078">
    <property type="protein sequence ID" value="QUD88827.1"/>
    <property type="molecule type" value="Genomic_DNA"/>
</dbReference>
<keyword evidence="1" id="KW-0812">Transmembrane</keyword>
<proteinExistence type="predicted"/>
<evidence type="ECO:0000313" key="3">
    <source>
        <dbReference type="Proteomes" id="UP000676409"/>
    </source>
</evidence>
<keyword evidence="3" id="KW-1185">Reference proteome</keyword>
<evidence type="ECO:0000256" key="1">
    <source>
        <dbReference type="SAM" id="Phobius"/>
    </source>
</evidence>
<accession>A0A975G1L3</accession>
<sequence>MADLEFDGRLDRLFAEAPAFGDAEAFARKVQNRLDRAWALRRLLIGGLGVFGGLIAVVQLAASGVIGRAQVLSTQSARVMSLAMANHVPTHLFGDSMPFGQDFIWVAIGLAAVAFGFAVLRTIGDL</sequence>
<organism evidence="2 3">
    <name type="scientific">Phenylobacterium montanum</name>
    <dbReference type="NCBI Taxonomy" id="2823693"/>
    <lineage>
        <taxon>Bacteria</taxon>
        <taxon>Pseudomonadati</taxon>
        <taxon>Pseudomonadota</taxon>
        <taxon>Alphaproteobacteria</taxon>
        <taxon>Caulobacterales</taxon>
        <taxon>Caulobacteraceae</taxon>
        <taxon>Phenylobacterium</taxon>
    </lineage>
</organism>
<dbReference type="RefSeq" id="WP_211938877.1">
    <property type="nucleotide sequence ID" value="NZ_CP073078.1"/>
</dbReference>
<name>A0A975G1L3_9CAUL</name>
<dbReference type="KEGG" id="caul:KCG34_02755"/>
<reference evidence="2" key="1">
    <citation type="submission" date="2021-04" db="EMBL/GenBank/DDBJ databases">
        <title>The complete genome sequence of Caulobacter sp. S6.</title>
        <authorList>
            <person name="Tang Y."/>
            <person name="Ouyang W."/>
            <person name="Liu Q."/>
            <person name="Huang B."/>
            <person name="Guo Z."/>
            <person name="Lei P."/>
        </authorList>
    </citation>
    <scope>NUCLEOTIDE SEQUENCE</scope>
    <source>
        <strain evidence="2">S6</strain>
    </source>
</reference>